<organism evidence="2 3">
    <name type="scientific">Rubrimonas cliftonensis</name>
    <dbReference type="NCBI Taxonomy" id="89524"/>
    <lineage>
        <taxon>Bacteria</taxon>
        <taxon>Pseudomonadati</taxon>
        <taxon>Pseudomonadota</taxon>
        <taxon>Alphaproteobacteria</taxon>
        <taxon>Rhodobacterales</taxon>
        <taxon>Paracoccaceae</taxon>
        <taxon>Rubrimonas</taxon>
    </lineage>
</organism>
<dbReference type="RefSeq" id="WP_093256212.1">
    <property type="nucleotide sequence ID" value="NZ_FNQM01000027.1"/>
</dbReference>
<dbReference type="GO" id="GO:0005829">
    <property type="term" value="C:cytosol"/>
    <property type="evidence" value="ECO:0007669"/>
    <property type="project" value="TreeGrafter"/>
</dbReference>
<gene>
    <name evidence="2" type="ORF">SAMN05444370_1272</name>
</gene>
<dbReference type="PROSITE" id="PS51273">
    <property type="entry name" value="GATASE_TYPE_1"/>
    <property type="match status" value="1"/>
</dbReference>
<dbReference type="PANTHER" id="PTHR42695">
    <property type="entry name" value="GLUTAMINE AMIDOTRANSFERASE YLR126C-RELATED"/>
    <property type="match status" value="1"/>
</dbReference>
<dbReference type="CDD" id="cd01741">
    <property type="entry name" value="GATase1_1"/>
    <property type="match status" value="1"/>
</dbReference>
<evidence type="ECO:0000313" key="2">
    <source>
        <dbReference type="EMBL" id="SEA99795.1"/>
    </source>
</evidence>
<dbReference type="InterPro" id="IPR044992">
    <property type="entry name" value="ChyE-like"/>
</dbReference>
<proteinExistence type="predicted"/>
<feature type="domain" description="Glutamine amidotransferase" evidence="1">
    <location>
        <begin position="25"/>
        <end position="185"/>
    </location>
</feature>
<dbReference type="SUPFAM" id="SSF52317">
    <property type="entry name" value="Class I glutamine amidotransferase-like"/>
    <property type="match status" value="1"/>
</dbReference>
<dbReference type="Pfam" id="PF00117">
    <property type="entry name" value="GATase"/>
    <property type="match status" value="1"/>
</dbReference>
<dbReference type="Gene3D" id="3.40.50.880">
    <property type="match status" value="1"/>
</dbReference>
<name>A0A1H4FR71_9RHOB</name>
<dbReference type="EMBL" id="FNQM01000027">
    <property type="protein sequence ID" value="SEA99795.1"/>
    <property type="molecule type" value="Genomic_DNA"/>
</dbReference>
<protein>
    <submittedName>
        <fullName evidence="2">GMP synthase (Glutamine-hydrolysing)</fullName>
    </submittedName>
</protein>
<keyword evidence="3" id="KW-1185">Reference proteome</keyword>
<reference evidence="2 3" key="1">
    <citation type="submission" date="2016-10" db="EMBL/GenBank/DDBJ databases">
        <authorList>
            <person name="de Groot N.N."/>
        </authorList>
    </citation>
    <scope>NUCLEOTIDE SEQUENCE [LARGE SCALE GENOMIC DNA]</scope>
    <source>
        <strain evidence="2 3">DSM 15345</strain>
    </source>
</reference>
<dbReference type="OrthoDB" id="9794816at2"/>
<dbReference type="AlphaFoldDB" id="A0A1H4FR71"/>
<sequence length="234" mass="24535">MTRRTVQAIRHVGFEDLGGFAAPLRAAGYDIAYVDAAEHDPGALDPLAPDLLVVLGGPIGVNDAAAYPVVAAEIALLRARLAADRPTLGVCLGAQLMAAALGAAVRPGPAKEIGWAPLDLTEAGARHPLAALRDVAVLHWHGDIFDLPEGCDRLASTPLCLNQAFSRGPTVLGLQFHPEVLGARFEHWLLGHASELATSGVDPVTLRRDAGRHAALLERAGAAFVAEWLAGLER</sequence>
<accession>A0A1H4FR71</accession>
<evidence type="ECO:0000313" key="3">
    <source>
        <dbReference type="Proteomes" id="UP000198703"/>
    </source>
</evidence>
<dbReference type="Proteomes" id="UP000198703">
    <property type="component" value="Unassembled WGS sequence"/>
</dbReference>
<dbReference type="PANTHER" id="PTHR42695:SF5">
    <property type="entry name" value="GLUTAMINE AMIDOTRANSFERASE YLR126C-RELATED"/>
    <property type="match status" value="1"/>
</dbReference>
<dbReference type="InterPro" id="IPR017926">
    <property type="entry name" value="GATASE"/>
</dbReference>
<dbReference type="NCBIfam" id="NF005458">
    <property type="entry name" value="PRK07053.1"/>
    <property type="match status" value="1"/>
</dbReference>
<dbReference type="InterPro" id="IPR029062">
    <property type="entry name" value="Class_I_gatase-like"/>
</dbReference>
<dbReference type="STRING" id="89524.SAMN05444370_1272"/>
<evidence type="ECO:0000259" key="1">
    <source>
        <dbReference type="Pfam" id="PF00117"/>
    </source>
</evidence>